<dbReference type="EMBL" id="PENI01000005">
    <property type="protein sequence ID" value="RMB85920.1"/>
    <property type="molecule type" value="Genomic_DNA"/>
</dbReference>
<protein>
    <recommendedName>
        <fullName evidence="4">Transmembrane protein</fullName>
    </recommendedName>
</protein>
<gene>
    <name evidence="2" type="ORF">CTZ28_10400</name>
</gene>
<dbReference type="AlphaFoldDB" id="A0A3M0ICZ7"/>
<reference evidence="2 3" key="1">
    <citation type="submission" date="2017-11" db="EMBL/GenBank/DDBJ databases">
        <title>Draft genome of actinobacteria isolated from guarana (Paullinia cupana (Mart.) Ducke.</title>
        <authorList>
            <person name="Siqueira K.A."/>
            <person name="Liotti R.G."/>
            <person name="Mendes T.A.O."/>
            <person name="Soares M.A."/>
        </authorList>
    </citation>
    <scope>NUCLEOTIDE SEQUENCE [LARGE SCALE GENOMIC DNA]</scope>
    <source>
        <strain evidence="2 3">193</strain>
    </source>
</reference>
<dbReference type="PROSITE" id="PS51257">
    <property type="entry name" value="PROKAR_LIPOPROTEIN"/>
    <property type="match status" value="1"/>
</dbReference>
<evidence type="ECO:0000313" key="3">
    <source>
        <dbReference type="Proteomes" id="UP000270471"/>
    </source>
</evidence>
<evidence type="ECO:0000256" key="1">
    <source>
        <dbReference type="SAM" id="Phobius"/>
    </source>
</evidence>
<feature type="transmembrane region" description="Helical" evidence="1">
    <location>
        <begin position="12"/>
        <end position="37"/>
    </location>
</feature>
<keyword evidence="1" id="KW-0472">Membrane</keyword>
<name>A0A3M0ICZ7_9ACTN</name>
<comment type="caution">
    <text evidence="2">The sequence shown here is derived from an EMBL/GenBank/DDBJ whole genome shotgun (WGS) entry which is preliminary data.</text>
</comment>
<evidence type="ECO:0008006" key="4">
    <source>
        <dbReference type="Google" id="ProtNLM"/>
    </source>
</evidence>
<keyword evidence="1" id="KW-1133">Transmembrane helix</keyword>
<keyword evidence="3" id="KW-1185">Reference proteome</keyword>
<sequence>MRTLWEAATGPLSILFTAALVVVGCFWLLVAVGAAAANSFDADLDLGRWGMGGVPVAVALTLLTALAWLFGVGAHALLLAALLPTGAVTGALHVLVSAAALLAAWRVTCLFVRPLHRLFPDEPGPARAAARDGVG</sequence>
<dbReference type="OrthoDB" id="3388214at2"/>
<evidence type="ECO:0000313" key="2">
    <source>
        <dbReference type="EMBL" id="RMB85920.1"/>
    </source>
</evidence>
<accession>A0A3M0ICZ7</accession>
<keyword evidence="1" id="KW-0812">Transmembrane</keyword>
<dbReference type="Proteomes" id="UP000270471">
    <property type="component" value="Unassembled WGS sequence"/>
</dbReference>
<feature type="transmembrane region" description="Helical" evidence="1">
    <location>
        <begin position="49"/>
        <end position="70"/>
    </location>
</feature>
<organism evidence="2 3">
    <name type="scientific">Streptomyces shenzhenensis</name>
    <dbReference type="NCBI Taxonomy" id="943815"/>
    <lineage>
        <taxon>Bacteria</taxon>
        <taxon>Bacillati</taxon>
        <taxon>Actinomycetota</taxon>
        <taxon>Actinomycetes</taxon>
        <taxon>Kitasatosporales</taxon>
        <taxon>Streptomycetaceae</taxon>
        <taxon>Streptomyces</taxon>
    </lineage>
</organism>
<feature type="transmembrane region" description="Helical" evidence="1">
    <location>
        <begin position="76"/>
        <end position="105"/>
    </location>
</feature>
<proteinExistence type="predicted"/>
<dbReference type="RefSeq" id="WP_121889024.1">
    <property type="nucleotide sequence ID" value="NZ_PENI01000005.1"/>
</dbReference>